<dbReference type="Proteomes" id="UP001056120">
    <property type="component" value="Linkage Group LG04"/>
</dbReference>
<organism evidence="1 2">
    <name type="scientific">Smallanthus sonchifolius</name>
    <dbReference type="NCBI Taxonomy" id="185202"/>
    <lineage>
        <taxon>Eukaryota</taxon>
        <taxon>Viridiplantae</taxon>
        <taxon>Streptophyta</taxon>
        <taxon>Embryophyta</taxon>
        <taxon>Tracheophyta</taxon>
        <taxon>Spermatophyta</taxon>
        <taxon>Magnoliopsida</taxon>
        <taxon>eudicotyledons</taxon>
        <taxon>Gunneridae</taxon>
        <taxon>Pentapetalae</taxon>
        <taxon>asterids</taxon>
        <taxon>campanulids</taxon>
        <taxon>Asterales</taxon>
        <taxon>Asteraceae</taxon>
        <taxon>Asteroideae</taxon>
        <taxon>Heliantheae alliance</taxon>
        <taxon>Millerieae</taxon>
        <taxon>Smallanthus</taxon>
    </lineage>
</organism>
<name>A0ACB9JGW1_9ASTR</name>
<accession>A0ACB9JGW1</accession>
<reference evidence="1 2" key="2">
    <citation type="journal article" date="2022" name="Mol. Ecol. Resour.">
        <title>The genomes of chicory, endive, great burdock and yacon provide insights into Asteraceae paleo-polyploidization history and plant inulin production.</title>
        <authorList>
            <person name="Fan W."/>
            <person name="Wang S."/>
            <person name="Wang H."/>
            <person name="Wang A."/>
            <person name="Jiang F."/>
            <person name="Liu H."/>
            <person name="Zhao H."/>
            <person name="Xu D."/>
            <person name="Zhang Y."/>
        </authorList>
    </citation>
    <scope>NUCLEOTIDE SEQUENCE [LARGE SCALE GENOMIC DNA]</scope>
    <source>
        <strain evidence="2">cv. Yunnan</strain>
        <tissue evidence="1">Leaves</tissue>
    </source>
</reference>
<gene>
    <name evidence="1" type="ORF">L1987_13591</name>
</gene>
<evidence type="ECO:0000313" key="1">
    <source>
        <dbReference type="EMBL" id="KAI3819743.1"/>
    </source>
</evidence>
<keyword evidence="2" id="KW-1185">Reference proteome</keyword>
<protein>
    <submittedName>
        <fullName evidence="1">Uncharacterized protein</fullName>
    </submittedName>
</protein>
<evidence type="ECO:0000313" key="2">
    <source>
        <dbReference type="Proteomes" id="UP001056120"/>
    </source>
</evidence>
<proteinExistence type="predicted"/>
<comment type="caution">
    <text evidence="1">The sequence shown here is derived from an EMBL/GenBank/DDBJ whole genome shotgun (WGS) entry which is preliminary data.</text>
</comment>
<reference evidence="2" key="1">
    <citation type="journal article" date="2022" name="Mol. Ecol. Resour.">
        <title>The genomes of chicory, endive, great burdock and yacon provide insights into Asteraceae palaeo-polyploidization history and plant inulin production.</title>
        <authorList>
            <person name="Fan W."/>
            <person name="Wang S."/>
            <person name="Wang H."/>
            <person name="Wang A."/>
            <person name="Jiang F."/>
            <person name="Liu H."/>
            <person name="Zhao H."/>
            <person name="Xu D."/>
            <person name="Zhang Y."/>
        </authorList>
    </citation>
    <scope>NUCLEOTIDE SEQUENCE [LARGE SCALE GENOMIC DNA]</scope>
    <source>
        <strain evidence="2">cv. Yunnan</strain>
    </source>
</reference>
<dbReference type="EMBL" id="CM042021">
    <property type="protein sequence ID" value="KAI3819743.1"/>
    <property type="molecule type" value="Genomic_DNA"/>
</dbReference>
<sequence length="254" mass="28100">MKKSHSRSTFSGVETPLFPEMLGLSDGESEVFSSFSSDSDCESDSKDDAANSIEGKVHEEENVDFEHEELRTTLGTTSPPPTPVEERVPTPNHNSPPAQSEEMSIWDITLQNHNQALQQAVKEKLKYSESSSKPRKFKRLVKGPHPNPSYKNFRVSSSSSSSDSAIRQGEKGSENEIHVANHVDNAEINDAEIHNADVHPSSPDVVVNSSKPIINSPIGYPTRNIDKGKGILIEEESEEPSKFNLSKKKKKSYQ</sequence>